<reference evidence="4 5" key="1">
    <citation type="submission" date="2018-09" db="EMBL/GenBank/DDBJ databases">
        <title>Nocardia yunnanensis sp. nov., an actinomycete isolated from a soil sample.</title>
        <authorList>
            <person name="Zhang J."/>
        </authorList>
    </citation>
    <scope>NUCLEOTIDE SEQUENCE [LARGE SCALE GENOMIC DNA]</scope>
    <source>
        <strain evidence="4 5">CFHS0054</strain>
    </source>
</reference>
<dbReference type="Gene3D" id="3.30.70.2450">
    <property type="match status" value="1"/>
</dbReference>
<dbReference type="PRINTS" id="PR00420">
    <property type="entry name" value="RNGMNOXGNASE"/>
</dbReference>
<proteinExistence type="predicted"/>
<protein>
    <submittedName>
        <fullName evidence="4">FAD-dependent oxidoreductase</fullName>
    </submittedName>
</protein>
<dbReference type="PANTHER" id="PTHR43476:SF4">
    <property type="entry name" value="BLR0106 PROTEIN"/>
    <property type="match status" value="1"/>
</dbReference>
<dbReference type="Gene3D" id="3.50.50.60">
    <property type="entry name" value="FAD/NAD(P)-binding domain"/>
    <property type="match status" value="1"/>
</dbReference>
<evidence type="ECO:0000313" key="5">
    <source>
        <dbReference type="Proteomes" id="UP000267164"/>
    </source>
</evidence>
<accession>A0A386ZE14</accession>
<dbReference type="InterPro" id="IPR002938">
    <property type="entry name" value="FAD-bd"/>
</dbReference>
<keyword evidence="2" id="KW-0520">NAD</keyword>
<dbReference type="SUPFAM" id="SSF51905">
    <property type="entry name" value="FAD/NAD(P)-binding domain"/>
    <property type="match status" value="1"/>
</dbReference>
<dbReference type="RefSeq" id="WP_120737920.1">
    <property type="nucleotide sequence ID" value="NZ_CP032568.1"/>
</dbReference>
<keyword evidence="5" id="KW-1185">Reference proteome</keyword>
<dbReference type="EMBL" id="CP032568">
    <property type="protein sequence ID" value="AYF75423.1"/>
    <property type="molecule type" value="Genomic_DNA"/>
</dbReference>
<name>A0A386ZE14_9NOCA</name>
<feature type="domain" description="FAD-binding" evidence="3">
    <location>
        <begin position="5"/>
        <end position="331"/>
    </location>
</feature>
<dbReference type="Pfam" id="PF01494">
    <property type="entry name" value="FAD_binding_3"/>
    <property type="match status" value="1"/>
</dbReference>
<dbReference type="GO" id="GO:0016491">
    <property type="term" value="F:oxidoreductase activity"/>
    <property type="evidence" value="ECO:0007669"/>
    <property type="project" value="UniProtKB-KW"/>
</dbReference>
<dbReference type="InterPro" id="IPR050631">
    <property type="entry name" value="PheA/TfdB_FAD_monoxygenase"/>
</dbReference>
<evidence type="ECO:0000256" key="1">
    <source>
        <dbReference type="ARBA" id="ARBA00023002"/>
    </source>
</evidence>
<gene>
    <name evidence="4" type="ORF">D7D52_17925</name>
</gene>
<dbReference type="GO" id="GO:0071949">
    <property type="term" value="F:FAD binding"/>
    <property type="evidence" value="ECO:0007669"/>
    <property type="project" value="InterPro"/>
</dbReference>
<dbReference type="OrthoDB" id="8670884at2"/>
<keyword evidence="1" id="KW-0560">Oxidoreductase</keyword>
<dbReference type="InterPro" id="IPR036188">
    <property type="entry name" value="FAD/NAD-bd_sf"/>
</dbReference>
<dbReference type="AlphaFoldDB" id="A0A386ZE14"/>
<evidence type="ECO:0000256" key="2">
    <source>
        <dbReference type="ARBA" id="ARBA00023027"/>
    </source>
</evidence>
<evidence type="ECO:0000259" key="3">
    <source>
        <dbReference type="Pfam" id="PF01494"/>
    </source>
</evidence>
<organism evidence="4 5">
    <name type="scientific">Nocardia yunnanensis</name>
    <dbReference type="NCBI Taxonomy" id="2382165"/>
    <lineage>
        <taxon>Bacteria</taxon>
        <taxon>Bacillati</taxon>
        <taxon>Actinomycetota</taxon>
        <taxon>Actinomycetes</taxon>
        <taxon>Mycobacteriales</taxon>
        <taxon>Nocardiaceae</taxon>
        <taxon>Nocardia</taxon>
    </lineage>
</organism>
<dbReference type="PANTHER" id="PTHR43476">
    <property type="entry name" value="3-(3-HYDROXY-PHENYL)PROPIONATE/3-HYDROXYCINNAMIC ACID HYDROXYLASE"/>
    <property type="match status" value="1"/>
</dbReference>
<dbReference type="KEGG" id="nyu:D7D52_17925"/>
<sequence>MNEQCVVVGAGPVGLIAALAAARHGLEVTVLEAEAQDRVRPGSRAIGMFAPTVRRFDDVLPGLGKSIAAAGIRIHGYDAYYGERRVFGYRSRRGVLGRLAPSELLGVSLPQAITETHLYDACLAHGVRFRWDTPLTELRTHPDGVDLVLGTGENLCAAYVIGADGARSRVRGGIGATLQGTPDDARFVIVDVAEHPDGSTPRTPGFFQYNCPRLGGRNVMHMPFAGGMRIDLQCLPGDEVEDWSSLDGIRRWTAEVVDPWYGDHVTWVSSYRFHQSVADTYTDPHRRVLLAGEAAHLFAPWGGRGLNSGVFDATDAAAAIAHALRTRDRRRARQSIERVARHRRAWGIRNRDLSSRALRVMRAGDPVTRRMRDGASRLAPVCWPAGAWLANTPLQLAPPPVGLRGLY</sequence>
<dbReference type="Proteomes" id="UP000267164">
    <property type="component" value="Chromosome"/>
</dbReference>
<evidence type="ECO:0000313" key="4">
    <source>
        <dbReference type="EMBL" id="AYF75423.1"/>
    </source>
</evidence>